<evidence type="ECO:0000256" key="3">
    <source>
        <dbReference type="ARBA" id="ARBA00023125"/>
    </source>
</evidence>
<evidence type="ECO:0000256" key="5">
    <source>
        <dbReference type="PROSITE-ProRule" id="PRU00335"/>
    </source>
</evidence>
<evidence type="ECO:0000256" key="1">
    <source>
        <dbReference type="ARBA" id="ARBA00022491"/>
    </source>
</evidence>
<evidence type="ECO:0000313" key="7">
    <source>
        <dbReference type="EMBL" id="MBL3680029.1"/>
    </source>
</evidence>
<keyword evidence="8" id="KW-1185">Reference proteome</keyword>
<dbReference type="InterPro" id="IPR039538">
    <property type="entry name" value="BetI_C"/>
</dbReference>
<dbReference type="InterPro" id="IPR001647">
    <property type="entry name" value="HTH_TetR"/>
</dbReference>
<gene>
    <name evidence="7" type="ORF">D3230_12130</name>
</gene>
<keyword evidence="4" id="KW-0804">Transcription</keyword>
<dbReference type="Pfam" id="PF00440">
    <property type="entry name" value="TetR_N"/>
    <property type="match status" value="1"/>
</dbReference>
<evidence type="ECO:0000256" key="2">
    <source>
        <dbReference type="ARBA" id="ARBA00023015"/>
    </source>
</evidence>
<dbReference type="PROSITE" id="PS50977">
    <property type="entry name" value="HTH_TETR_2"/>
    <property type="match status" value="1"/>
</dbReference>
<dbReference type="Gene3D" id="1.10.357.10">
    <property type="entry name" value="Tetracycline Repressor, domain 2"/>
    <property type="match status" value="1"/>
</dbReference>
<dbReference type="Proteomes" id="UP001645859">
    <property type="component" value="Unassembled WGS sequence"/>
</dbReference>
<dbReference type="Pfam" id="PF13977">
    <property type="entry name" value="TetR_C_6"/>
    <property type="match status" value="1"/>
</dbReference>
<feature type="domain" description="HTH tetR-type" evidence="6">
    <location>
        <begin position="8"/>
        <end position="68"/>
    </location>
</feature>
<accession>A0ABS1SHJ0</accession>
<dbReference type="InterPro" id="IPR050109">
    <property type="entry name" value="HTH-type_TetR-like_transc_reg"/>
</dbReference>
<dbReference type="SUPFAM" id="SSF48498">
    <property type="entry name" value="Tetracyclin repressor-like, C-terminal domain"/>
    <property type="match status" value="1"/>
</dbReference>
<feature type="DNA-binding region" description="H-T-H motif" evidence="5">
    <location>
        <begin position="31"/>
        <end position="50"/>
    </location>
</feature>
<keyword evidence="1" id="KW-0678">Repressor</keyword>
<evidence type="ECO:0000256" key="4">
    <source>
        <dbReference type="ARBA" id="ARBA00023163"/>
    </source>
</evidence>
<reference evidence="7 8" key="1">
    <citation type="submission" date="2018-09" db="EMBL/GenBank/DDBJ databases">
        <title>Comparative genomics of Leucobacter spp.</title>
        <authorList>
            <person name="Reis A.C."/>
            <person name="Kolvenbach B.A."/>
            <person name="Corvini P.F.X."/>
            <person name="Nunes O.C."/>
        </authorList>
    </citation>
    <scope>NUCLEOTIDE SEQUENCE [LARGE SCALE GENOMIC DNA]</scope>
    <source>
        <strain evidence="7 8">TAN 31504</strain>
    </source>
</reference>
<comment type="caution">
    <text evidence="7">The sequence shown here is derived from an EMBL/GenBank/DDBJ whole genome shotgun (WGS) entry which is preliminary data.</text>
</comment>
<keyword evidence="3 5" id="KW-0238">DNA-binding</keyword>
<evidence type="ECO:0000313" key="8">
    <source>
        <dbReference type="Proteomes" id="UP001645859"/>
    </source>
</evidence>
<dbReference type="PANTHER" id="PTHR30055:SF234">
    <property type="entry name" value="HTH-TYPE TRANSCRIPTIONAL REGULATOR BETI"/>
    <property type="match status" value="1"/>
</dbReference>
<dbReference type="InterPro" id="IPR009057">
    <property type="entry name" value="Homeodomain-like_sf"/>
</dbReference>
<organism evidence="7 8">
    <name type="scientific">Leucobacter chromiireducens subsp. solipictus</name>
    <dbReference type="NCBI Taxonomy" id="398235"/>
    <lineage>
        <taxon>Bacteria</taxon>
        <taxon>Bacillati</taxon>
        <taxon>Actinomycetota</taxon>
        <taxon>Actinomycetes</taxon>
        <taxon>Micrococcales</taxon>
        <taxon>Microbacteriaceae</taxon>
        <taxon>Leucobacter</taxon>
    </lineage>
</organism>
<evidence type="ECO:0000259" key="6">
    <source>
        <dbReference type="PROSITE" id="PS50977"/>
    </source>
</evidence>
<dbReference type="EMBL" id="QYAC01000006">
    <property type="protein sequence ID" value="MBL3680029.1"/>
    <property type="molecule type" value="Genomic_DNA"/>
</dbReference>
<dbReference type="SUPFAM" id="SSF46689">
    <property type="entry name" value="Homeodomain-like"/>
    <property type="match status" value="1"/>
</dbReference>
<dbReference type="RefSeq" id="WP_202345301.1">
    <property type="nucleotide sequence ID" value="NZ_BAAAPI010000004.1"/>
</dbReference>
<dbReference type="PANTHER" id="PTHR30055">
    <property type="entry name" value="HTH-TYPE TRANSCRIPTIONAL REGULATOR RUTR"/>
    <property type="match status" value="1"/>
</dbReference>
<name>A0ABS1SHJ0_9MICO</name>
<dbReference type="InterPro" id="IPR036271">
    <property type="entry name" value="Tet_transcr_reg_TetR-rel_C_sf"/>
</dbReference>
<sequence>MPRIVDHDARRDEIASAAWKVIARDGFERLTMRNIAAEAGYAHSAFARYFPDKESLLLAAFLRTRSEADAAIAAATAEQRGLAALRAMCLVVLPLGDAGTQHARVALAFWNHAAQDPAFWVTQREHAVQWRARITQFLAEAAEDGEVSPETNLVTASDEIAAANMGWQTIRLLMPEFATDERMIAALDALLMSLRAQPGTVR</sequence>
<proteinExistence type="predicted"/>
<protein>
    <submittedName>
        <fullName evidence="7">TetR/AcrR family transcriptional regulator</fullName>
    </submittedName>
</protein>
<keyword evidence="2" id="KW-0805">Transcription regulation</keyword>